<keyword evidence="2" id="KW-1185">Reference proteome</keyword>
<protein>
    <submittedName>
        <fullName evidence="1">Uncharacterized protein</fullName>
    </submittedName>
</protein>
<evidence type="ECO:0000313" key="1">
    <source>
        <dbReference type="EMBL" id="SJM29141.1"/>
    </source>
</evidence>
<organism evidence="1 2">
    <name type="scientific">Mesorhizobium delmotii</name>
    <dbReference type="NCBI Taxonomy" id="1631247"/>
    <lineage>
        <taxon>Bacteria</taxon>
        <taxon>Pseudomonadati</taxon>
        <taxon>Pseudomonadota</taxon>
        <taxon>Alphaproteobacteria</taxon>
        <taxon>Hyphomicrobiales</taxon>
        <taxon>Phyllobacteriaceae</taxon>
        <taxon>Mesorhizobium</taxon>
    </lineage>
</organism>
<dbReference type="EMBL" id="FUIG01000013">
    <property type="protein sequence ID" value="SJM29141.1"/>
    <property type="molecule type" value="Genomic_DNA"/>
</dbReference>
<gene>
    <name evidence="1" type="ORF">BQ8482_111071</name>
</gene>
<name>A0A2P9ADE0_9HYPH</name>
<reference evidence="2" key="1">
    <citation type="submission" date="2016-12" db="EMBL/GenBank/DDBJ databases">
        <authorList>
            <person name="Brunel B."/>
        </authorList>
    </citation>
    <scope>NUCLEOTIDE SEQUENCE [LARGE SCALE GENOMIC DNA]</scope>
</reference>
<proteinExistence type="predicted"/>
<accession>A0A2P9ADE0</accession>
<sequence>MTWPIVRPSQHSASSSIVMMLDVYSHLFPRGDDGEQMAAAEKALARLNATQMQHAVKKLQRNQQMLSDCGSGGRWFDPSQRYHRFIC</sequence>
<evidence type="ECO:0000313" key="2">
    <source>
        <dbReference type="Proteomes" id="UP000245698"/>
    </source>
</evidence>
<dbReference type="Proteomes" id="UP000245698">
    <property type="component" value="Unassembled WGS sequence"/>
</dbReference>
<dbReference type="AlphaFoldDB" id="A0A2P9ADE0"/>